<comment type="caution">
    <text evidence="7">The sequence shown here is derived from an EMBL/GenBank/DDBJ whole genome shotgun (WGS) entry which is preliminary data.</text>
</comment>
<keyword evidence="8" id="KW-1185">Reference proteome</keyword>
<dbReference type="PANTHER" id="PTHR24348:SF22">
    <property type="entry name" value="NON-SPECIFIC SERINE_THREONINE PROTEIN KINASE"/>
    <property type="match status" value="1"/>
</dbReference>
<evidence type="ECO:0000256" key="1">
    <source>
        <dbReference type="ARBA" id="ARBA00022679"/>
    </source>
</evidence>
<keyword evidence="4 5" id="KW-0067">ATP-binding</keyword>
<feature type="binding site" evidence="5">
    <location>
        <position position="153"/>
    </location>
    <ligand>
        <name>ATP</name>
        <dbReference type="ChEBI" id="CHEBI:30616"/>
    </ligand>
</feature>
<dbReference type="InterPro" id="IPR045269">
    <property type="entry name" value="Atg1-like"/>
</dbReference>
<accession>A0ABS5PT39</accession>
<evidence type="ECO:0000313" key="7">
    <source>
        <dbReference type="EMBL" id="MBS7527222.1"/>
    </source>
</evidence>
<dbReference type="PANTHER" id="PTHR24348">
    <property type="entry name" value="SERINE/THREONINE-PROTEIN KINASE UNC-51-RELATED"/>
    <property type="match status" value="1"/>
</dbReference>
<dbReference type="InterPro" id="IPR017441">
    <property type="entry name" value="Protein_kinase_ATP_BS"/>
</dbReference>
<gene>
    <name evidence="7" type="ORF">KHM83_11070</name>
</gene>
<evidence type="ECO:0000256" key="5">
    <source>
        <dbReference type="PROSITE-ProRule" id="PRU10141"/>
    </source>
</evidence>
<reference evidence="7 8" key="1">
    <citation type="submission" date="2021-05" db="EMBL/GenBank/DDBJ databases">
        <title>Fusibacter ferrireducens sp. nov., an anaerobic, sulfur- and Fe-reducing bacterium isolated from the mangrove sediment.</title>
        <authorList>
            <person name="Qiu D."/>
        </authorList>
    </citation>
    <scope>NUCLEOTIDE SEQUENCE [LARGE SCALE GENOMIC DNA]</scope>
    <source>
        <strain evidence="7 8">DSM 12116</strain>
    </source>
</reference>
<dbReference type="Proteomes" id="UP000746471">
    <property type="component" value="Unassembled WGS sequence"/>
</dbReference>
<keyword evidence="2 5" id="KW-0547">Nucleotide-binding</keyword>
<dbReference type="EMBL" id="JAHBCL010000017">
    <property type="protein sequence ID" value="MBS7527222.1"/>
    <property type="molecule type" value="Genomic_DNA"/>
</dbReference>
<dbReference type="RefSeq" id="WP_213237081.1">
    <property type="nucleotide sequence ID" value="NZ_JAHBCL010000017.1"/>
</dbReference>
<evidence type="ECO:0000256" key="4">
    <source>
        <dbReference type="ARBA" id="ARBA00022840"/>
    </source>
</evidence>
<keyword evidence="1" id="KW-0808">Transferase</keyword>
<dbReference type="SUPFAM" id="SSF56112">
    <property type="entry name" value="Protein kinase-like (PK-like)"/>
    <property type="match status" value="1"/>
</dbReference>
<protein>
    <submittedName>
        <fullName evidence="7">Protein kinase</fullName>
    </submittedName>
</protein>
<keyword evidence="3 7" id="KW-0418">Kinase</keyword>
<dbReference type="GO" id="GO:0016301">
    <property type="term" value="F:kinase activity"/>
    <property type="evidence" value="ECO:0007669"/>
    <property type="project" value="UniProtKB-KW"/>
</dbReference>
<dbReference type="InterPro" id="IPR000719">
    <property type="entry name" value="Prot_kinase_dom"/>
</dbReference>
<dbReference type="Gene3D" id="1.10.510.10">
    <property type="entry name" value="Transferase(Phosphotransferase) domain 1"/>
    <property type="match status" value="1"/>
</dbReference>
<feature type="domain" description="Protein kinase" evidence="6">
    <location>
        <begin position="127"/>
        <end position="430"/>
    </location>
</feature>
<proteinExistence type="predicted"/>
<organism evidence="7 8">
    <name type="scientific">Fusibacter paucivorans</name>
    <dbReference type="NCBI Taxonomy" id="76009"/>
    <lineage>
        <taxon>Bacteria</taxon>
        <taxon>Bacillati</taxon>
        <taxon>Bacillota</taxon>
        <taxon>Clostridia</taxon>
        <taxon>Eubacteriales</taxon>
        <taxon>Eubacteriales Family XII. Incertae Sedis</taxon>
        <taxon>Fusibacter</taxon>
    </lineage>
</organism>
<evidence type="ECO:0000256" key="3">
    <source>
        <dbReference type="ARBA" id="ARBA00022777"/>
    </source>
</evidence>
<sequence>MLSDAGFRTIAEVLNGDIPGYYSYKSGGKLVEFFNANFGFADVYRSGFPSRWLYALDKIKILWNQGRFDTFLNLILSKRFVMIDSGINEVQALEKIDKIVVFLNEQLNIEGYKIHRMNQEYKLVSEDGDLEFIGEGGFANVYRSRSTRLIVKKLKDDFKTLKGVRHRFKREFELTSSLSDLSGVIEVYDFNASDYSYTMEEAESTLEKYITDYEHNENTKIVVIRQILFIMKTVHERNIIHRDISPNNVLLFKGQLKLSDFGLGKDLDMFHSHRTMRTHSMGQYYYCAPEQFMQLKEGDKRSDVYSLGSLINFIMTGDPRNSIHFLRNPVEKAKNENPSVRYSDAGALLQGVEKAIEYHQDKARLEQIGSKINNGIFDDDVDNYIYGLSSNELCRAIVDIPGMTSAVLNFIESDEKRTIEVLQMIESEYLGVCRTWVDYDGFGHIAYNVIRNNLTYVAQEIAARILHEVAYEKNRFNMQHLIDELIELGIDPLIEGMLK</sequence>
<evidence type="ECO:0000259" key="6">
    <source>
        <dbReference type="PROSITE" id="PS50011"/>
    </source>
</evidence>
<dbReference type="PROSITE" id="PS00107">
    <property type="entry name" value="PROTEIN_KINASE_ATP"/>
    <property type="match status" value="1"/>
</dbReference>
<dbReference type="InterPro" id="IPR011009">
    <property type="entry name" value="Kinase-like_dom_sf"/>
</dbReference>
<dbReference type="PROSITE" id="PS50011">
    <property type="entry name" value="PROTEIN_KINASE_DOM"/>
    <property type="match status" value="1"/>
</dbReference>
<evidence type="ECO:0000256" key="2">
    <source>
        <dbReference type="ARBA" id="ARBA00022741"/>
    </source>
</evidence>
<dbReference type="Pfam" id="PF00069">
    <property type="entry name" value="Pkinase"/>
    <property type="match status" value="1"/>
</dbReference>
<name>A0ABS5PT39_9FIRM</name>
<dbReference type="PROSITE" id="PS00109">
    <property type="entry name" value="PROTEIN_KINASE_TYR"/>
    <property type="match status" value="1"/>
</dbReference>
<dbReference type="InterPro" id="IPR008266">
    <property type="entry name" value="Tyr_kinase_AS"/>
</dbReference>
<evidence type="ECO:0000313" key="8">
    <source>
        <dbReference type="Proteomes" id="UP000746471"/>
    </source>
</evidence>